<gene>
    <name evidence="1" type="ORF">L195_g048315</name>
</gene>
<evidence type="ECO:0000313" key="2">
    <source>
        <dbReference type="Proteomes" id="UP000236291"/>
    </source>
</evidence>
<dbReference type="EMBL" id="ASHM01068865">
    <property type="protein sequence ID" value="PNX54694.1"/>
    <property type="molecule type" value="Genomic_DNA"/>
</dbReference>
<evidence type="ECO:0000313" key="1">
    <source>
        <dbReference type="EMBL" id="PNX54694.1"/>
    </source>
</evidence>
<dbReference type="Proteomes" id="UP000236291">
    <property type="component" value="Unassembled WGS sequence"/>
</dbReference>
<dbReference type="AlphaFoldDB" id="A0A2K3JL01"/>
<name>A0A2K3JL01_TRIPR</name>
<organism evidence="1 2">
    <name type="scientific">Trifolium pratense</name>
    <name type="common">Red clover</name>
    <dbReference type="NCBI Taxonomy" id="57577"/>
    <lineage>
        <taxon>Eukaryota</taxon>
        <taxon>Viridiplantae</taxon>
        <taxon>Streptophyta</taxon>
        <taxon>Embryophyta</taxon>
        <taxon>Tracheophyta</taxon>
        <taxon>Spermatophyta</taxon>
        <taxon>Magnoliopsida</taxon>
        <taxon>eudicotyledons</taxon>
        <taxon>Gunneridae</taxon>
        <taxon>Pentapetalae</taxon>
        <taxon>rosids</taxon>
        <taxon>fabids</taxon>
        <taxon>Fabales</taxon>
        <taxon>Fabaceae</taxon>
        <taxon>Papilionoideae</taxon>
        <taxon>50 kb inversion clade</taxon>
        <taxon>NPAAA clade</taxon>
        <taxon>Hologalegina</taxon>
        <taxon>IRL clade</taxon>
        <taxon>Trifolieae</taxon>
        <taxon>Trifolium</taxon>
    </lineage>
</organism>
<protein>
    <submittedName>
        <fullName evidence="1">Uncharacterized protein</fullName>
    </submittedName>
</protein>
<comment type="caution">
    <text evidence="1">The sequence shown here is derived from an EMBL/GenBank/DDBJ whole genome shotgun (WGS) entry which is preliminary data.</text>
</comment>
<accession>A0A2K3JL01</accession>
<proteinExistence type="predicted"/>
<sequence length="95" mass="10360">MMYRRLACGWLHIGEASLPFGSSSSRLGTEERQRTVMEDSLSPLIHILLSPKSPANADMVNLYPDGTSRSSQHLLVKAFGALHIVSNAVPSVEPK</sequence>
<reference evidence="1 2" key="1">
    <citation type="journal article" date="2014" name="Am. J. Bot.">
        <title>Genome assembly and annotation for red clover (Trifolium pratense; Fabaceae).</title>
        <authorList>
            <person name="Istvanek J."/>
            <person name="Jaros M."/>
            <person name="Krenek A."/>
            <person name="Repkova J."/>
        </authorList>
    </citation>
    <scope>NUCLEOTIDE SEQUENCE [LARGE SCALE GENOMIC DNA]</scope>
    <source>
        <strain evidence="2">cv. Tatra</strain>
        <tissue evidence="1">Young leaves</tissue>
    </source>
</reference>
<reference evidence="1 2" key="2">
    <citation type="journal article" date="2017" name="Front. Plant Sci.">
        <title>Gene Classification and Mining of Molecular Markers Useful in Red Clover (Trifolium pratense) Breeding.</title>
        <authorList>
            <person name="Istvanek J."/>
            <person name="Dluhosova J."/>
            <person name="Dluhos P."/>
            <person name="Patkova L."/>
            <person name="Nedelnik J."/>
            <person name="Repkova J."/>
        </authorList>
    </citation>
    <scope>NUCLEOTIDE SEQUENCE [LARGE SCALE GENOMIC DNA]</scope>
    <source>
        <strain evidence="2">cv. Tatra</strain>
        <tissue evidence="1">Young leaves</tissue>
    </source>
</reference>